<evidence type="ECO:0008006" key="4">
    <source>
        <dbReference type="Google" id="ProtNLM"/>
    </source>
</evidence>
<accession>A0A1Q8T872</accession>
<protein>
    <recommendedName>
        <fullName evidence="4">Polysaccharide chain length determinant N-terminal domain-containing protein</fullName>
    </recommendedName>
</protein>
<evidence type="ECO:0000313" key="2">
    <source>
        <dbReference type="EMBL" id="OLO09879.1"/>
    </source>
</evidence>
<organism evidence="2 3">
    <name type="scientific">Chromohalobacter japonicus</name>
    <dbReference type="NCBI Taxonomy" id="223900"/>
    <lineage>
        <taxon>Bacteria</taxon>
        <taxon>Pseudomonadati</taxon>
        <taxon>Pseudomonadota</taxon>
        <taxon>Gammaproteobacteria</taxon>
        <taxon>Oceanospirillales</taxon>
        <taxon>Halomonadaceae</taxon>
        <taxon>Chromohalobacter</taxon>
    </lineage>
</organism>
<gene>
    <name evidence="2" type="ORF">BTW10_17705</name>
</gene>
<feature type="transmembrane region" description="Helical" evidence="1">
    <location>
        <begin position="31"/>
        <end position="50"/>
    </location>
</feature>
<keyword evidence="1" id="KW-0812">Transmembrane</keyword>
<name>A0A1Q8T872_9GAMM</name>
<sequence length="269" mass="29774">MSGNAATATSATHDEVSLVDMAVVFVRGWKVALFVFVGVLLASALVAWWLPTQYTYSSVYQMAEDMAKPQPKFVEEDEERERGLEASEGVLNKTRLYYQPQAIREMLKQQGLGSLPFNVTLTQPEDTLLLVLKSEVAPSQRNNVKVLHQRILQAVAAHQNKQYERVHGLFSKKVASLDESIEKLRGDDGANTGQVLVKYQEEQVKASTRLEGLRKGRIEQLASPSESATSLNPLVILVGGAMFGLLLAMTSVFVGHFIKQVSQRLKETA</sequence>
<evidence type="ECO:0000256" key="1">
    <source>
        <dbReference type="SAM" id="Phobius"/>
    </source>
</evidence>
<dbReference type="RefSeq" id="WP_075370548.1">
    <property type="nucleotide sequence ID" value="NZ_MSDQ01000055.1"/>
</dbReference>
<reference evidence="2 3" key="1">
    <citation type="submission" date="2016-12" db="EMBL/GenBank/DDBJ databases">
        <title>Draft genome sequences of strains Salinicola socius SMB35, Salinicola sp. MH3R3-1 and Chromohalobacter sp. SMB17 from the Verkhnekamsk potash mining region of Russia.</title>
        <authorList>
            <person name="Mavrodi D.V."/>
            <person name="Olsson B.E."/>
            <person name="Korsakova E.S."/>
            <person name="Pyankova A."/>
            <person name="Mavrodi O.V."/>
            <person name="Plotnikova E.G."/>
        </authorList>
    </citation>
    <scope>NUCLEOTIDE SEQUENCE [LARGE SCALE GENOMIC DNA]</scope>
    <source>
        <strain evidence="2 3">SMB17</strain>
    </source>
</reference>
<dbReference type="Proteomes" id="UP000186806">
    <property type="component" value="Unassembled WGS sequence"/>
</dbReference>
<keyword evidence="1" id="KW-0472">Membrane</keyword>
<dbReference type="AlphaFoldDB" id="A0A1Q8T872"/>
<proteinExistence type="predicted"/>
<keyword evidence="1" id="KW-1133">Transmembrane helix</keyword>
<feature type="transmembrane region" description="Helical" evidence="1">
    <location>
        <begin position="234"/>
        <end position="258"/>
    </location>
</feature>
<keyword evidence="3" id="KW-1185">Reference proteome</keyword>
<comment type="caution">
    <text evidence="2">The sequence shown here is derived from an EMBL/GenBank/DDBJ whole genome shotgun (WGS) entry which is preliminary data.</text>
</comment>
<evidence type="ECO:0000313" key="3">
    <source>
        <dbReference type="Proteomes" id="UP000186806"/>
    </source>
</evidence>
<dbReference type="EMBL" id="MSDQ01000055">
    <property type="protein sequence ID" value="OLO09879.1"/>
    <property type="molecule type" value="Genomic_DNA"/>
</dbReference>